<dbReference type="RefSeq" id="WP_132208023.1">
    <property type="nucleotide sequence ID" value="NZ_SLWN01000002.1"/>
</dbReference>
<dbReference type="SUPFAM" id="SSF55811">
    <property type="entry name" value="Nudix"/>
    <property type="match status" value="1"/>
</dbReference>
<feature type="domain" description="Nudix hydrolase" evidence="3">
    <location>
        <begin position="44"/>
        <end position="176"/>
    </location>
</feature>
<dbReference type="Pfam" id="PF00293">
    <property type="entry name" value="NUDIX"/>
    <property type="match status" value="1"/>
</dbReference>
<dbReference type="PROSITE" id="PS51462">
    <property type="entry name" value="NUDIX"/>
    <property type="match status" value="1"/>
</dbReference>
<accession>A0A4R2HW05</accession>
<dbReference type="Proteomes" id="UP000294508">
    <property type="component" value="Unassembled WGS sequence"/>
</dbReference>
<dbReference type="InterPro" id="IPR015797">
    <property type="entry name" value="NUDIX_hydrolase-like_dom_sf"/>
</dbReference>
<dbReference type="CDD" id="cd03674">
    <property type="entry name" value="NUDIX_Hydrolase"/>
    <property type="match status" value="1"/>
</dbReference>
<dbReference type="InterPro" id="IPR000086">
    <property type="entry name" value="NUDIX_hydrolase_dom"/>
</dbReference>
<dbReference type="GO" id="GO:0016787">
    <property type="term" value="F:hydrolase activity"/>
    <property type="evidence" value="ECO:0007669"/>
    <property type="project" value="UniProtKB-KW"/>
</dbReference>
<dbReference type="EMBL" id="SLWN01000002">
    <property type="protein sequence ID" value="TCO34225.1"/>
    <property type="molecule type" value="Genomic_DNA"/>
</dbReference>
<dbReference type="AlphaFoldDB" id="A0A4R2HW05"/>
<evidence type="ECO:0000256" key="2">
    <source>
        <dbReference type="ARBA" id="ARBA00022801"/>
    </source>
</evidence>
<proteinExistence type="predicted"/>
<keyword evidence="2" id="KW-0378">Hydrolase</keyword>
<dbReference type="OrthoDB" id="129709at2"/>
<evidence type="ECO:0000313" key="4">
    <source>
        <dbReference type="EMBL" id="TCO34225.1"/>
    </source>
</evidence>
<gene>
    <name evidence="4" type="ORF">EV652_102291</name>
</gene>
<name>A0A4R2HW05_9ACTN</name>
<comment type="cofactor">
    <cofactor evidence="1">
        <name>Mg(2+)</name>
        <dbReference type="ChEBI" id="CHEBI:18420"/>
    </cofactor>
</comment>
<evidence type="ECO:0000313" key="5">
    <source>
        <dbReference type="Proteomes" id="UP000294508"/>
    </source>
</evidence>
<comment type="caution">
    <text evidence="4">The sequence shown here is derived from an EMBL/GenBank/DDBJ whole genome shotgun (WGS) entry which is preliminary data.</text>
</comment>
<evidence type="ECO:0000256" key="1">
    <source>
        <dbReference type="ARBA" id="ARBA00001946"/>
    </source>
</evidence>
<evidence type="ECO:0000259" key="3">
    <source>
        <dbReference type="PROSITE" id="PS51462"/>
    </source>
</evidence>
<dbReference type="PANTHER" id="PTHR43046:SF14">
    <property type="entry name" value="MUTT_NUDIX FAMILY PROTEIN"/>
    <property type="match status" value="1"/>
</dbReference>
<dbReference type="PANTHER" id="PTHR43046">
    <property type="entry name" value="GDP-MANNOSE MANNOSYL HYDROLASE"/>
    <property type="match status" value="1"/>
</dbReference>
<sequence>MLLGDAVGTLEGWTAPDGAQGELRAHYLRHLAERPDGMWRSCRPEHVTSSALVVDAPGNQVLLTLHKVVGQWLQLGGHCEAGDTTLADAALREATEESGLTGLSIDPSPLQLSRHQLLAGGCAGAFHLDVQFLVTATETTDFVVSEESHDLAWFAIDALPEGVDHTVEDLVSRARQRLALVPGRDTRG</sequence>
<dbReference type="Gene3D" id="3.90.79.10">
    <property type="entry name" value="Nucleoside Triphosphate Pyrophosphohydrolase"/>
    <property type="match status" value="1"/>
</dbReference>
<reference evidence="4 5" key="1">
    <citation type="journal article" date="2015" name="Stand. Genomic Sci.">
        <title>Genomic Encyclopedia of Bacterial and Archaeal Type Strains, Phase III: the genomes of soil and plant-associated and newly described type strains.</title>
        <authorList>
            <person name="Whitman W.B."/>
            <person name="Woyke T."/>
            <person name="Klenk H.P."/>
            <person name="Zhou Y."/>
            <person name="Lilburn T.G."/>
            <person name="Beck B.J."/>
            <person name="De Vos P."/>
            <person name="Vandamme P."/>
            <person name="Eisen J.A."/>
            <person name="Garrity G."/>
            <person name="Hugenholtz P."/>
            <person name="Kyrpides N.C."/>
        </authorList>
    </citation>
    <scope>NUCLEOTIDE SEQUENCE [LARGE SCALE GENOMIC DNA]</scope>
    <source>
        <strain evidence="4 5">VKM Ac-2572</strain>
    </source>
</reference>
<organism evidence="4 5">
    <name type="scientific">Kribbella steppae</name>
    <dbReference type="NCBI Taxonomy" id="2512223"/>
    <lineage>
        <taxon>Bacteria</taxon>
        <taxon>Bacillati</taxon>
        <taxon>Actinomycetota</taxon>
        <taxon>Actinomycetes</taxon>
        <taxon>Propionibacteriales</taxon>
        <taxon>Kribbellaceae</taxon>
        <taxon>Kribbella</taxon>
    </lineage>
</organism>
<protein>
    <submittedName>
        <fullName evidence="4">8-oxo-dGTP pyrophosphatase MutT (NUDIX family)</fullName>
    </submittedName>
</protein>
<keyword evidence="5" id="KW-1185">Reference proteome</keyword>